<organism evidence="1 2">
    <name type="scientific">Halovibrio variabilis</name>
    <dbReference type="NCBI Taxonomy" id="31910"/>
    <lineage>
        <taxon>Bacteria</taxon>
        <taxon>Pseudomonadati</taxon>
        <taxon>Pseudomonadota</taxon>
        <taxon>Gammaproteobacteria</taxon>
        <taxon>Oceanospirillales</taxon>
        <taxon>Halomonadaceae</taxon>
        <taxon>Halovibrio</taxon>
    </lineage>
</organism>
<dbReference type="AlphaFoldDB" id="A0A511UJE3"/>
<evidence type="ECO:0008006" key="3">
    <source>
        <dbReference type="Google" id="ProtNLM"/>
    </source>
</evidence>
<dbReference type="Pfam" id="PF05711">
    <property type="entry name" value="TylF"/>
    <property type="match status" value="1"/>
</dbReference>
<keyword evidence="2" id="KW-1185">Reference proteome</keyword>
<reference evidence="1 2" key="1">
    <citation type="submission" date="2019-07" db="EMBL/GenBank/DDBJ databases">
        <title>Whole genome shotgun sequence of Halomonas variabilis NBRC 102410.</title>
        <authorList>
            <person name="Hosoyama A."/>
            <person name="Uohara A."/>
            <person name="Ohji S."/>
            <person name="Ichikawa N."/>
        </authorList>
    </citation>
    <scope>NUCLEOTIDE SEQUENCE [LARGE SCALE GENOMIC DNA]</scope>
    <source>
        <strain evidence="1 2">NBRC 102410</strain>
    </source>
</reference>
<dbReference type="OrthoDB" id="9799872at2"/>
<gene>
    <name evidence="1" type="ORF">HVA01_03530</name>
</gene>
<dbReference type="Proteomes" id="UP000321303">
    <property type="component" value="Unassembled WGS sequence"/>
</dbReference>
<dbReference type="SUPFAM" id="SSF53335">
    <property type="entry name" value="S-adenosyl-L-methionine-dependent methyltransferases"/>
    <property type="match status" value="1"/>
</dbReference>
<dbReference type="InterPro" id="IPR008884">
    <property type="entry name" value="TylF_MeTrfase"/>
</dbReference>
<accession>A0A511UJE3</accession>
<name>A0A511UJE3_9GAMM</name>
<comment type="caution">
    <text evidence="1">The sequence shown here is derived from an EMBL/GenBank/DDBJ whole genome shotgun (WGS) entry which is preliminary data.</text>
</comment>
<evidence type="ECO:0000313" key="1">
    <source>
        <dbReference type="EMBL" id="GEN26707.1"/>
    </source>
</evidence>
<evidence type="ECO:0000313" key="2">
    <source>
        <dbReference type="Proteomes" id="UP000321303"/>
    </source>
</evidence>
<proteinExistence type="predicted"/>
<dbReference type="Gene3D" id="3.40.50.150">
    <property type="entry name" value="Vaccinia Virus protein VP39"/>
    <property type="match status" value="1"/>
</dbReference>
<dbReference type="RefSeq" id="WP_146872800.1">
    <property type="nucleotide sequence ID" value="NZ_BJXV01000001.1"/>
</dbReference>
<dbReference type="EMBL" id="BJXV01000001">
    <property type="protein sequence ID" value="GEN26707.1"/>
    <property type="molecule type" value="Genomic_DNA"/>
</dbReference>
<dbReference type="PANTHER" id="PTHR40036:SF1">
    <property type="entry name" value="MACROCIN O-METHYLTRANSFERASE"/>
    <property type="match status" value="1"/>
</dbReference>
<dbReference type="PANTHER" id="PTHR40036">
    <property type="entry name" value="MACROCIN O-METHYLTRANSFERASE"/>
    <property type="match status" value="1"/>
</dbReference>
<dbReference type="InterPro" id="IPR029063">
    <property type="entry name" value="SAM-dependent_MTases_sf"/>
</dbReference>
<protein>
    <recommendedName>
        <fullName evidence="3">dTDP-6-deoxy-L-hexose 3-O-methyltransferase</fullName>
    </recommendedName>
</protein>
<sequence>MKDVIRKLNRSDVWDYENGFYWFSPKSRLNKMLAHYELYKTIAYTPGHIFELGVYKGASLVRFATFRDALENDFSRKIVGFDAFGAFPTSNLEVEEDLHFIEKFEGAGGHGLSDDEVADVLSSKGFENFNLVKGNIFDTLPKYLSDNPETRIALLHLDMDVKEPTDFALELLYDRMVPGGIIVFDDYNSVAGETISVDDFVSKHRLKLEKLPFYNVPAFVRKPV</sequence>